<evidence type="ECO:0000256" key="3">
    <source>
        <dbReference type="RuleBase" id="RU367076"/>
    </source>
</evidence>
<comment type="similarity">
    <text evidence="1 3">Belongs to the RNA polymerase beta chain family.</text>
</comment>
<dbReference type="GO" id="GO:0003697">
    <property type="term" value="F:single-stranded DNA binding"/>
    <property type="evidence" value="ECO:0007669"/>
    <property type="project" value="UniProtKB-UniRule"/>
</dbReference>
<name>A0A0G4NDR6_VERLO</name>
<dbReference type="InterPro" id="IPR036388">
    <property type="entry name" value="WH-like_DNA-bd_sf"/>
</dbReference>
<dbReference type="AlphaFoldDB" id="A0A0G4NDR6"/>
<dbReference type="EMBL" id="CVQI01034113">
    <property type="protein sequence ID" value="CRK44558.1"/>
    <property type="molecule type" value="Genomic_DNA"/>
</dbReference>
<dbReference type="InterPro" id="IPR036390">
    <property type="entry name" value="WH_DNA-bd_sf"/>
</dbReference>
<gene>
    <name evidence="5" type="ORF">BN1723_019488</name>
</gene>
<feature type="domain" description="RNA polymerase III subunit RPC82-related helix-turn-helix" evidence="4">
    <location>
        <begin position="11"/>
        <end position="67"/>
    </location>
</feature>
<dbReference type="PANTHER" id="PTHR12949">
    <property type="entry name" value="RNA POLYMERASE III DNA DIRECTED -RELATED"/>
    <property type="match status" value="1"/>
</dbReference>
<dbReference type="InterPro" id="IPR039748">
    <property type="entry name" value="RPC3"/>
</dbReference>
<comment type="subcellular location">
    <subcellularLocation>
        <location evidence="3">Nucleus</location>
    </subcellularLocation>
</comment>
<dbReference type="PANTHER" id="PTHR12949:SF0">
    <property type="entry name" value="DNA-DIRECTED RNA POLYMERASE III SUBUNIT RPC3"/>
    <property type="match status" value="1"/>
</dbReference>
<dbReference type="GO" id="GO:0005666">
    <property type="term" value="C:RNA polymerase III complex"/>
    <property type="evidence" value="ECO:0007669"/>
    <property type="project" value="UniProtKB-UniRule"/>
</dbReference>
<dbReference type="Gene3D" id="1.10.10.10">
    <property type="entry name" value="Winged helix-like DNA-binding domain superfamily/Winged helix DNA-binding domain"/>
    <property type="match status" value="1"/>
</dbReference>
<protein>
    <recommendedName>
        <fullName evidence="2 3">DNA-directed RNA polymerase III subunit RPC3</fullName>
        <shortName evidence="3">RNA polymerase III subunit C3</shortName>
    </recommendedName>
</protein>
<keyword evidence="3" id="KW-0240">DNA-directed RNA polymerase</keyword>
<dbReference type="SUPFAM" id="SSF46785">
    <property type="entry name" value="Winged helix' DNA-binding domain"/>
    <property type="match status" value="1"/>
</dbReference>
<sequence length="93" mass="10169">MSMLISKHAAELCAHVVNDLFGELPARIIAVLLSKGRSTIPQLVRHTSLPPRQMRHGLAVLVQQNLLYHHAIAGSSVASYEANPDACYNLVRS</sequence>
<evidence type="ECO:0000256" key="2">
    <source>
        <dbReference type="ARBA" id="ARBA00016689"/>
    </source>
</evidence>
<dbReference type="Pfam" id="PF08221">
    <property type="entry name" value="HTH_9"/>
    <property type="match status" value="1"/>
</dbReference>
<feature type="non-terminal residue" evidence="5">
    <location>
        <position position="93"/>
    </location>
</feature>
<accession>A0A0G4NDR6</accession>
<dbReference type="InterPro" id="IPR013197">
    <property type="entry name" value="RNA_pol_III_RPC82-rel_HTH"/>
</dbReference>
<keyword evidence="3" id="KW-0804">Transcription</keyword>
<proteinExistence type="inferred from homology"/>
<evidence type="ECO:0000256" key="1">
    <source>
        <dbReference type="ARBA" id="ARBA00006835"/>
    </source>
</evidence>
<keyword evidence="3" id="KW-0539">Nucleus</keyword>
<comment type="subunit">
    <text evidence="3">Component of the RNA polymerase III (Pol III) complex consisting of 17 subunits.</text>
</comment>
<dbReference type="Proteomes" id="UP000045706">
    <property type="component" value="Unassembled WGS sequence"/>
</dbReference>
<reference evidence="6" key="1">
    <citation type="submission" date="2015-05" db="EMBL/GenBank/DDBJ databases">
        <authorList>
            <person name="Fogelqvist Johan"/>
        </authorList>
    </citation>
    <scope>NUCLEOTIDE SEQUENCE [LARGE SCALE GENOMIC DNA]</scope>
</reference>
<evidence type="ECO:0000259" key="4">
    <source>
        <dbReference type="Pfam" id="PF08221"/>
    </source>
</evidence>
<comment type="function">
    <text evidence="3">DNA-dependent RNA polymerase catalyzes the transcription of DNA into RNA using the four ribonucleoside triphosphates as substrates. Specific core component of RNA polymerase III which synthesizes small RNAs, such as 5S rRNA and tRNAs.</text>
</comment>
<evidence type="ECO:0000313" key="6">
    <source>
        <dbReference type="Proteomes" id="UP000045706"/>
    </source>
</evidence>
<evidence type="ECO:0000313" key="5">
    <source>
        <dbReference type="EMBL" id="CRK44558.1"/>
    </source>
</evidence>
<organism evidence="5 6">
    <name type="scientific">Verticillium longisporum</name>
    <name type="common">Verticillium dahliae var. longisporum</name>
    <dbReference type="NCBI Taxonomy" id="100787"/>
    <lineage>
        <taxon>Eukaryota</taxon>
        <taxon>Fungi</taxon>
        <taxon>Dikarya</taxon>
        <taxon>Ascomycota</taxon>
        <taxon>Pezizomycotina</taxon>
        <taxon>Sordariomycetes</taxon>
        <taxon>Hypocreomycetidae</taxon>
        <taxon>Glomerellales</taxon>
        <taxon>Plectosphaerellaceae</taxon>
        <taxon>Verticillium</taxon>
    </lineage>
</organism>